<dbReference type="Gene3D" id="3.30.1540.10">
    <property type="entry name" value="formyl-coa transferase, domain 3"/>
    <property type="match status" value="1"/>
</dbReference>
<dbReference type="PANTHER" id="PTHR48228">
    <property type="entry name" value="SUCCINYL-COA--D-CITRAMALATE COA-TRANSFERASE"/>
    <property type="match status" value="1"/>
</dbReference>
<dbReference type="EMBL" id="FRBR01000023">
    <property type="protein sequence ID" value="SHM57478.1"/>
    <property type="molecule type" value="Genomic_DNA"/>
</dbReference>
<reference evidence="1 2" key="1">
    <citation type="submission" date="2016-11" db="EMBL/GenBank/DDBJ databases">
        <authorList>
            <person name="Jaros S."/>
            <person name="Januszkiewicz K."/>
            <person name="Wedrychowicz H."/>
        </authorList>
    </citation>
    <scope>NUCLEOTIDE SEQUENCE [LARGE SCALE GENOMIC DNA]</scope>
    <source>
        <strain evidence="1 2">DSM 29589</strain>
    </source>
</reference>
<dbReference type="Gene3D" id="3.40.50.10540">
    <property type="entry name" value="Crotonobetainyl-coa:carnitine coa-transferase, domain 1"/>
    <property type="match status" value="1"/>
</dbReference>
<dbReference type="RefSeq" id="WP_073037722.1">
    <property type="nucleotide sequence ID" value="NZ_BMLR01000022.1"/>
</dbReference>
<dbReference type="InterPro" id="IPR050509">
    <property type="entry name" value="CoA-transferase_III"/>
</dbReference>
<keyword evidence="2" id="KW-1185">Reference proteome</keyword>
<dbReference type="Proteomes" id="UP000183974">
    <property type="component" value="Unassembled WGS sequence"/>
</dbReference>
<dbReference type="InterPro" id="IPR044855">
    <property type="entry name" value="CoA-Trfase_III_dom3_sf"/>
</dbReference>
<evidence type="ECO:0000313" key="1">
    <source>
        <dbReference type="EMBL" id="SHM57478.1"/>
    </source>
</evidence>
<keyword evidence="1" id="KW-0413">Isomerase</keyword>
<dbReference type="Pfam" id="PF02515">
    <property type="entry name" value="CoA_transf_3"/>
    <property type="match status" value="1"/>
</dbReference>
<dbReference type="OrthoDB" id="9806585at2"/>
<name>A0A1M7JWV5_9RHOB</name>
<dbReference type="STRING" id="337701.SAMN05444398_1234"/>
<sequence length="412" mass="44857">MTRILKGMRVVEGSAFVAVPLAGMQLAQMGAEVIRFDRIEGGLDAGRWPLAPSGRSLFWAGLNKGKKSIAVNMRSPEGQELITRIVTAPGEDAGLFLTNLRVRGWMDYETLSQYRRDLIMVTLMGDRHGRPQVDYTVNPALGIPDMTGPEDHDAPVASALPAWDLIAGNMVVSSLLAAERYRLRHGEGQEVEIALKDVAAATIGHLGMIGDAVLNDEERGKAGNSLYGAYGQDFICACGQRVMVIGLTARQWSGLVKITGTGRQMEMLAKRSGRDLRDEGVRWALRHEITDILAPWFAARRVGDFADSFDKAGVTWSIFRSVKEAVRHDPDLGEANPMFSMLDQPGLGRFPVPGCAAEFSARARTKPAPAPDLGEHTEEILGDVARLSDTEISQLFDKGVVESPRYTARSAA</sequence>
<dbReference type="GO" id="GO:0016853">
    <property type="term" value="F:isomerase activity"/>
    <property type="evidence" value="ECO:0007669"/>
    <property type="project" value="UniProtKB-KW"/>
</dbReference>
<gene>
    <name evidence="1" type="ORF">SAMN05444398_1234</name>
</gene>
<accession>A0A1M7JWV5</accession>
<dbReference type="InterPro" id="IPR003673">
    <property type="entry name" value="CoA-Trfase_fam_III"/>
</dbReference>
<dbReference type="SUPFAM" id="SSF89796">
    <property type="entry name" value="CoA-transferase family III (CaiB/BaiF)"/>
    <property type="match status" value="1"/>
</dbReference>
<organism evidence="1 2">
    <name type="scientific">Roseovarius pacificus</name>
    <dbReference type="NCBI Taxonomy" id="337701"/>
    <lineage>
        <taxon>Bacteria</taxon>
        <taxon>Pseudomonadati</taxon>
        <taxon>Pseudomonadota</taxon>
        <taxon>Alphaproteobacteria</taxon>
        <taxon>Rhodobacterales</taxon>
        <taxon>Roseobacteraceae</taxon>
        <taxon>Roseovarius</taxon>
    </lineage>
</organism>
<dbReference type="AlphaFoldDB" id="A0A1M7JWV5"/>
<dbReference type="PANTHER" id="PTHR48228:SF5">
    <property type="entry name" value="ALPHA-METHYLACYL-COA RACEMASE"/>
    <property type="match status" value="1"/>
</dbReference>
<evidence type="ECO:0000313" key="2">
    <source>
        <dbReference type="Proteomes" id="UP000183974"/>
    </source>
</evidence>
<dbReference type="InterPro" id="IPR023606">
    <property type="entry name" value="CoA-Trfase_III_dom_1_sf"/>
</dbReference>
<protein>
    <submittedName>
        <fullName evidence="1">2-methylfumaryl-CoA isomerase</fullName>
    </submittedName>
</protein>
<proteinExistence type="predicted"/>